<proteinExistence type="predicted"/>
<evidence type="ECO:0000313" key="1">
    <source>
        <dbReference type="EMBL" id="GFC56176.1"/>
    </source>
</evidence>
<protein>
    <submittedName>
        <fullName evidence="1">Ribonuclease H-like domain-containing protein</fullName>
    </submittedName>
</protein>
<dbReference type="EMBL" id="BKCJ010968327">
    <property type="protein sequence ID" value="GFC56176.1"/>
    <property type="molecule type" value="Genomic_DNA"/>
</dbReference>
<gene>
    <name evidence="1" type="ORF">Tci_828146</name>
</gene>
<comment type="caution">
    <text evidence="1">The sequence shown here is derived from an EMBL/GenBank/DDBJ whole genome shotgun (WGS) entry which is preliminary data.</text>
</comment>
<organism evidence="1">
    <name type="scientific">Tanacetum cinerariifolium</name>
    <name type="common">Dalmatian daisy</name>
    <name type="synonym">Chrysanthemum cinerariifolium</name>
    <dbReference type="NCBI Taxonomy" id="118510"/>
    <lineage>
        <taxon>Eukaryota</taxon>
        <taxon>Viridiplantae</taxon>
        <taxon>Streptophyta</taxon>
        <taxon>Embryophyta</taxon>
        <taxon>Tracheophyta</taxon>
        <taxon>Spermatophyta</taxon>
        <taxon>Magnoliopsida</taxon>
        <taxon>eudicotyledons</taxon>
        <taxon>Gunneridae</taxon>
        <taxon>Pentapetalae</taxon>
        <taxon>asterids</taxon>
        <taxon>campanulids</taxon>
        <taxon>Asterales</taxon>
        <taxon>Asteraceae</taxon>
        <taxon>Asteroideae</taxon>
        <taxon>Anthemideae</taxon>
        <taxon>Anthemidinae</taxon>
        <taxon>Tanacetum</taxon>
    </lineage>
</organism>
<reference evidence="1" key="1">
    <citation type="journal article" date="2019" name="Sci. Rep.">
        <title>Draft genome of Tanacetum cinerariifolium, the natural source of mosquito coil.</title>
        <authorList>
            <person name="Yamashiro T."/>
            <person name="Shiraishi A."/>
            <person name="Satake H."/>
            <person name="Nakayama K."/>
        </authorList>
    </citation>
    <scope>NUCLEOTIDE SEQUENCE</scope>
</reference>
<feature type="non-terminal residue" evidence="1">
    <location>
        <position position="1"/>
    </location>
</feature>
<accession>A0A699PZP2</accession>
<sequence length="90" mass="9992">PIHQLDVKNPFLNGHLSETMYMYQPPGISVTRDSTGMFMYQKKYALKLLDMAHMANCNPTWTLVNTKPKLGSDGDPISDPTLYCSLAGGL</sequence>
<dbReference type="AlphaFoldDB" id="A0A699PZP2"/>
<name>A0A699PZP2_TANCI</name>